<dbReference type="EMBL" id="JAFKCS010000006">
    <property type="protein sequence ID" value="MBN7819966.1"/>
    <property type="molecule type" value="Genomic_DNA"/>
</dbReference>
<dbReference type="Gene3D" id="3.30.70.100">
    <property type="match status" value="1"/>
</dbReference>
<dbReference type="Proteomes" id="UP000663992">
    <property type="component" value="Unassembled WGS sequence"/>
</dbReference>
<evidence type="ECO:0000313" key="2">
    <source>
        <dbReference type="EMBL" id="MBN7819966.1"/>
    </source>
</evidence>
<protein>
    <submittedName>
        <fullName evidence="2">Antibiotic biosynthesis monooxygenase</fullName>
    </submittedName>
</protein>
<keyword evidence="2" id="KW-0560">Oxidoreductase</keyword>
<name>A0ABS3CS60_9ALTE</name>
<accession>A0ABS3CS60</accession>
<sequence>MSDNQSVFRVDKFIVPQASKQEFLQRVLATHEILRKQPGFIQDQLLEQVAGPGRYNIVTIAQWQSQAAIDAAKAVVMEAHQAMGFSAQETMQRLGIEGDIGNYQVIGG</sequence>
<dbReference type="InterPro" id="IPR007138">
    <property type="entry name" value="ABM_dom"/>
</dbReference>
<reference evidence="2 3" key="1">
    <citation type="submission" date="2021-03" db="EMBL/GenBank/DDBJ databases">
        <title>novel species isolated from a fishpond in China.</title>
        <authorList>
            <person name="Lu H."/>
            <person name="Cai Z."/>
        </authorList>
    </citation>
    <scope>NUCLEOTIDE SEQUENCE [LARGE SCALE GENOMIC DNA]</scope>
    <source>
        <strain evidence="2 3">Y57</strain>
    </source>
</reference>
<evidence type="ECO:0000313" key="3">
    <source>
        <dbReference type="Proteomes" id="UP000663992"/>
    </source>
</evidence>
<dbReference type="SUPFAM" id="SSF54909">
    <property type="entry name" value="Dimeric alpha+beta barrel"/>
    <property type="match status" value="1"/>
</dbReference>
<keyword evidence="2" id="KW-0503">Monooxygenase</keyword>
<evidence type="ECO:0000259" key="1">
    <source>
        <dbReference type="Pfam" id="PF03992"/>
    </source>
</evidence>
<dbReference type="GO" id="GO:0004497">
    <property type="term" value="F:monooxygenase activity"/>
    <property type="evidence" value="ECO:0007669"/>
    <property type="project" value="UniProtKB-KW"/>
</dbReference>
<proteinExistence type="predicted"/>
<gene>
    <name evidence="2" type="ORF">J0A65_08815</name>
</gene>
<dbReference type="Pfam" id="PF03992">
    <property type="entry name" value="ABM"/>
    <property type="match status" value="1"/>
</dbReference>
<dbReference type="RefSeq" id="WP_206593796.1">
    <property type="nucleotide sequence ID" value="NZ_JAFKCS010000006.1"/>
</dbReference>
<feature type="domain" description="ABM" evidence="1">
    <location>
        <begin position="12"/>
        <end position="72"/>
    </location>
</feature>
<keyword evidence="3" id="KW-1185">Reference proteome</keyword>
<comment type="caution">
    <text evidence="2">The sequence shown here is derived from an EMBL/GenBank/DDBJ whole genome shotgun (WGS) entry which is preliminary data.</text>
</comment>
<organism evidence="2 3">
    <name type="scientific">Bowmanella yangjiangensis</name>
    <dbReference type="NCBI Taxonomy" id="2811230"/>
    <lineage>
        <taxon>Bacteria</taxon>
        <taxon>Pseudomonadati</taxon>
        <taxon>Pseudomonadota</taxon>
        <taxon>Gammaproteobacteria</taxon>
        <taxon>Alteromonadales</taxon>
        <taxon>Alteromonadaceae</taxon>
        <taxon>Bowmanella</taxon>
    </lineage>
</organism>
<dbReference type="InterPro" id="IPR011008">
    <property type="entry name" value="Dimeric_a/b-barrel"/>
</dbReference>